<feature type="transmembrane region" description="Helical" evidence="1">
    <location>
        <begin position="151"/>
        <end position="180"/>
    </location>
</feature>
<dbReference type="AlphaFoldDB" id="A0A645BNA6"/>
<gene>
    <name evidence="2" type="ORF">SDC9_111642</name>
</gene>
<organism evidence="2">
    <name type="scientific">bioreactor metagenome</name>
    <dbReference type="NCBI Taxonomy" id="1076179"/>
    <lineage>
        <taxon>unclassified sequences</taxon>
        <taxon>metagenomes</taxon>
        <taxon>ecological metagenomes</taxon>
    </lineage>
</organism>
<reference evidence="2" key="1">
    <citation type="submission" date="2019-08" db="EMBL/GenBank/DDBJ databases">
        <authorList>
            <person name="Kucharzyk K."/>
            <person name="Murdoch R.W."/>
            <person name="Higgins S."/>
            <person name="Loffler F."/>
        </authorList>
    </citation>
    <scope>NUCLEOTIDE SEQUENCE</scope>
</reference>
<name>A0A645BNA6_9ZZZZ</name>
<protein>
    <recommendedName>
        <fullName evidence="3">DUF624 domain-containing protein</fullName>
    </recommendedName>
</protein>
<evidence type="ECO:0008006" key="3">
    <source>
        <dbReference type="Google" id="ProtNLM"/>
    </source>
</evidence>
<keyword evidence="1" id="KW-0812">Transmembrane</keyword>
<accession>A0A645BNA6</accession>
<dbReference type="InterPro" id="IPR006938">
    <property type="entry name" value="DUF624"/>
</dbReference>
<evidence type="ECO:0000256" key="1">
    <source>
        <dbReference type="SAM" id="Phobius"/>
    </source>
</evidence>
<dbReference type="EMBL" id="VSSQ01020129">
    <property type="protein sequence ID" value="MPM64753.1"/>
    <property type="molecule type" value="Genomic_DNA"/>
</dbReference>
<feature type="transmembrane region" description="Helical" evidence="1">
    <location>
        <begin position="26"/>
        <end position="46"/>
    </location>
</feature>
<proteinExistence type="predicted"/>
<feature type="transmembrane region" description="Helical" evidence="1">
    <location>
        <begin position="186"/>
        <end position="203"/>
    </location>
</feature>
<sequence length="213" mass="23484">MNDSFDGGERKETGLSLLFRIAIKKLLLLIALNLLFCVSVLPVVTLPNALGALYRCAGLILREEDFPLGKTFFAAFRSEFFKTFASGWVVLLLLLGAVYGAVFYWSVSASAALVFAMLCTVMAVYFYLAASNLFYMLSRVRLPFGALLKNAFLMVFLQPIVSTAVCLLSFLVLAATAWWFPRTLPVVILIACSFAALLACYGVRDKIEKDIVS</sequence>
<dbReference type="Pfam" id="PF04854">
    <property type="entry name" value="DUF624"/>
    <property type="match status" value="1"/>
</dbReference>
<keyword evidence="1" id="KW-1133">Transmembrane helix</keyword>
<feature type="transmembrane region" description="Helical" evidence="1">
    <location>
        <begin position="111"/>
        <end position="130"/>
    </location>
</feature>
<comment type="caution">
    <text evidence="2">The sequence shown here is derived from an EMBL/GenBank/DDBJ whole genome shotgun (WGS) entry which is preliminary data.</text>
</comment>
<feature type="transmembrane region" description="Helical" evidence="1">
    <location>
        <begin position="85"/>
        <end position="105"/>
    </location>
</feature>
<evidence type="ECO:0000313" key="2">
    <source>
        <dbReference type="EMBL" id="MPM64753.1"/>
    </source>
</evidence>
<keyword evidence="1" id="KW-0472">Membrane</keyword>